<evidence type="ECO:0000256" key="4">
    <source>
        <dbReference type="ARBA" id="ARBA00022692"/>
    </source>
</evidence>
<keyword evidence="9 16" id="KW-1133">Transmembrane helix</keyword>
<dbReference type="InterPro" id="IPR044202">
    <property type="entry name" value="LETM1/MDM38-like"/>
</dbReference>
<evidence type="ECO:0000256" key="6">
    <source>
        <dbReference type="ARBA" id="ARBA00022792"/>
    </source>
</evidence>
<comment type="subcellular location">
    <subcellularLocation>
        <location evidence="1">Mitochondrion inner membrane</location>
        <topology evidence="1">Single-pass membrane protein</topology>
    </subcellularLocation>
</comment>
<evidence type="ECO:0000259" key="17">
    <source>
        <dbReference type="PROSITE" id="PS51758"/>
    </source>
</evidence>
<evidence type="ECO:0000256" key="13">
    <source>
        <dbReference type="ARBA" id="ARBA00023136"/>
    </source>
</evidence>
<keyword evidence="4 16" id="KW-0812">Transmembrane</keyword>
<keyword evidence="10 15" id="KW-0175">Coiled coil</keyword>
<protein>
    <submittedName>
        <fullName evidence="19">Letm1 RBD domain-containing protein</fullName>
    </submittedName>
</protein>
<evidence type="ECO:0000256" key="16">
    <source>
        <dbReference type="SAM" id="Phobius"/>
    </source>
</evidence>
<keyword evidence="3" id="KW-0109">Calcium transport</keyword>
<keyword evidence="11" id="KW-0406">Ion transport</keyword>
<feature type="coiled-coil region" evidence="15">
    <location>
        <begin position="377"/>
        <end position="421"/>
    </location>
</feature>
<keyword evidence="13 16" id="KW-0472">Membrane</keyword>
<feature type="domain" description="Letm1 RBD" evidence="17">
    <location>
        <begin position="180"/>
        <end position="410"/>
    </location>
</feature>
<evidence type="ECO:0000313" key="18">
    <source>
        <dbReference type="Proteomes" id="UP000046392"/>
    </source>
</evidence>
<keyword evidence="7" id="KW-0106">Calcium</keyword>
<evidence type="ECO:0000256" key="10">
    <source>
        <dbReference type="ARBA" id="ARBA00023054"/>
    </source>
</evidence>
<accession>A0A0N5CEB3</accession>
<dbReference type="GO" id="GO:0005743">
    <property type="term" value="C:mitochondrial inner membrane"/>
    <property type="evidence" value="ECO:0007669"/>
    <property type="project" value="UniProtKB-SubCell"/>
</dbReference>
<keyword evidence="18" id="KW-1185">Reference proteome</keyword>
<sequence length="567" mass="65401">MLSLVRRAYSAQGHNFASYSKFLFLNIKHIYPHQAFLVRTISNEKRTKLEETLLILKDELATKEEENKAKSLSETKIKPPIKTRIVNELKHYYHGFKLLALETRISFKYLGRLLKGETLLRKEKQQLVRTVSDLFRLVPFSVFIIVPFMEFALPIFIKLFPNMLPSTFKEESKEREKYKQQIKMRVEMAKLLQNTLEEMGLERKGTSDGNTSASLMFANFVKSVREGDGYVSNKDIFKFAKHFEDEITLDNLAFSQLKALCRLLSIQAIGSPEFLRLQLKRKLRELQSDDKLIVSEGGVDALSDIEVQQACLARGMRAFGISEKRLRRQLRQWLGLSLDNKIPPTLLLLSRALYFPEHVSFTKRMKIILSELPKEIADEMGQKLTEIEGKKVNYQERLELIKKLEEAIKDERTFEEDAKKQIKIKSEKESEKLVVPIPESEIVLLNKDPLQEIGLIPKKEEDLSIIENSITADKLIAKEAIANEKTQTPSENILSDAINDIEEVRMKLIEHEEDIQEVQSLGADVFKEPKASKRLRAKVQSLIANIDSVVAKIESEQIKKKRNEQTK</sequence>
<evidence type="ECO:0000256" key="15">
    <source>
        <dbReference type="SAM" id="Coils"/>
    </source>
</evidence>
<evidence type="ECO:0000256" key="12">
    <source>
        <dbReference type="ARBA" id="ARBA00023128"/>
    </source>
</evidence>
<dbReference type="Pfam" id="PF26561">
    <property type="entry name" value="LETM1_C"/>
    <property type="match status" value="1"/>
</dbReference>
<organism evidence="18 19">
    <name type="scientific">Strongyloides papillosus</name>
    <name type="common">Intestinal threadworm</name>
    <dbReference type="NCBI Taxonomy" id="174720"/>
    <lineage>
        <taxon>Eukaryota</taxon>
        <taxon>Metazoa</taxon>
        <taxon>Ecdysozoa</taxon>
        <taxon>Nematoda</taxon>
        <taxon>Chromadorea</taxon>
        <taxon>Rhabditida</taxon>
        <taxon>Tylenchina</taxon>
        <taxon>Panagrolaimomorpha</taxon>
        <taxon>Strongyloidoidea</taxon>
        <taxon>Strongyloididae</taxon>
        <taxon>Strongyloides</taxon>
    </lineage>
</organism>
<keyword evidence="8" id="KW-0809">Transit peptide</keyword>
<feature type="transmembrane region" description="Helical" evidence="16">
    <location>
        <begin position="134"/>
        <end position="157"/>
    </location>
</feature>
<proteinExistence type="predicted"/>
<evidence type="ECO:0000256" key="1">
    <source>
        <dbReference type="ARBA" id="ARBA00004434"/>
    </source>
</evidence>
<dbReference type="WBParaSite" id="SPAL_0001620300.1">
    <property type="protein sequence ID" value="SPAL_0001620300.1"/>
    <property type="gene ID" value="SPAL_0001620300"/>
</dbReference>
<keyword evidence="2" id="KW-0813">Transport</keyword>
<feature type="coiled-coil region" evidence="15">
    <location>
        <begin position="494"/>
        <end position="521"/>
    </location>
</feature>
<keyword evidence="6" id="KW-0999">Mitochondrion inner membrane</keyword>
<evidence type="ECO:0000256" key="7">
    <source>
        <dbReference type="ARBA" id="ARBA00022837"/>
    </source>
</evidence>
<dbReference type="Pfam" id="PF07766">
    <property type="entry name" value="LETM1_RBD"/>
    <property type="match status" value="1"/>
</dbReference>
<name>A0A0N5CEB3_STREA</name>
<reference evidence="19" key="1">
    <citation type="submission" date="2017-02" db="UniProtKB">
        <authorList>
            <consortium name="WormBaseParasite"/>
        </authorList>
    </citation>
    <scope>IDENTIFICATION</scope>
</reference>
<dbReference type="GO" id="GO:0043022">
    <property type="term" value="F:ribosome binding"/>
    <property type="evidence" value="ECO:0007669"/>
    <property type="project" value="InterPro"/>
</dbReference>
<evidence type="ECO:0000256" key="3">
    <source>
        <dbReference type="ARBA" id="ARBA00022568"/>
    </source>
</evidence>
<evidence type="ECO:0000256" key="14">
    <source>
        <dbReference type="PROSITE-ProRule" id="PRU01094"/>
    </source>
</evidence>
<evidence type="ECO:0000256" key="2">
    <source>
        <dbReference type="ARBA" id="ARBA00022448"/>
    </source>
</evidence>
<dbReference type="STRING" id="174720.A0A0N5CEB3"/>
<dbReference type="AlphaFoldDB" id="A0A0N5CEB3"/>
<evidence type="ECO:0000256" key="5">
    <source>
        <dbReference type="ARBA" id="ARBA00022723"/>
    </source>
</evidence>
<dbReference type="GO" id="GO:0030003">
    <property type="term" value="P:intracellular monoatomic cation homeostasis"/>
    <property type="evidence" value="ECO:0007669"/>
    <property type="project" value="TreeGrafter"/>
</dbReference>
<evidence type="ECO:0000313" key="19">
    <source>
        <dbReference type="WBParaSite" id="SPAL_0001620300.1"/>
    </source>
</evidence>
<evidence type="ECO:0000256" key="9">
    <source>
        <dbReference type="ARBA" id="ARBA00022989"/>
    </source>
</evidence>
<dbReference type="InterPro" id="IPR033122">
    <property type="entry name" value="LETM1-like_RBD"/>
</dbReference>
<keyword evidence="12 14" id="KW-0496">Mitochondrion</keyword>
<keyword evidence="5" id="KW-0479">Metal-binding</keyword>
<dbReference type="PANTHER" id="PTHR14009">
    <property type="entry name" value="LEUCINE ZIPPER-EF-HAND CONTAINING TRANSMEMBRANE PROTEIN"/>
    <property type="match status" value="1"/>
</dbReference>
<dbReference type="PANTHER" id="PTHR14009:SF1">
    <property type="entry name" value="MITOCHONDRIAL PROTON_CALCIUM EXCHANGER PROTEIN"/>
    <property type="match status" value="1"/>
</dbReference>
<dbReference type="InterPro" id="IPR059005">
    <property type="entry name" value="LETM1_C"/>
</dbReference>
<dbReference type="Proteomes" id="UP000046392">
    <property type="component" value="Unplaced"/>
</dbReference>
<dbReference type="PROSITE" id="PS51758">
    <property type="entry name" value="LETM1_RBD"/>
    <property type="match status" value="1"/>
</dbReference>
<evidence type="ECO:0000256" key="8">
    <source>
        <dbReference type="ARBA" id="ARBA00022946"/>
    </source>
</evidence>
<evidence type="ECO:0000256" key="11">
    <source>
        <dbReference type="ARBA" id="ARBA00023065"/>
    </source>
</evidence>